<gene>
    <name evidence="1" type="ORF">PODLI_1B015920</name>
</gene>
<accession>A0AA35P0V8</accession>
<organism evidence="1 2">
    <name type="scientific">Podarcis lilfordi</name>
    <name type="common">Lilford's wall lizard</name>
    <dbReference type="NCBI Taxonomy" id="74358"/>
    <lineage>
        <taxon>Eukaryota</taxon>
        <taxon>Metazoa</taxon>
        <taxon>Chordata</taxon>
        <taxon>Craniata</taxon>
        <taxon>Vertebrata</taxon>
        <taxon>Euteleostomi</taxon>
        <taxon>Lepidosauria</taxon>
        <taxon>Squamata</taxon>
        <taxon>Bifurcata</taxon>
        <taxon>Unidentata</taxon>
        <taxon>Episquamata</taxon>
        <taxon>Laterata</taxon>
        <taxon>Lacertibaenia</taxon>
        <taxon>Lacertidae</taxon>
        <taxon>Podarcis</taxon>
    </lineage>
</organism>
<name>A0AA35P0V8_9SAUR</name>
<sequence length="66" mass="8126">MNLLERFLHPLRRWMRARKSCRRTVVMRPLWVSILVSLFDISVEAVNLSIHEFMIRLNRMRKEPYL</sequence>
<dbReference type="AlphaFoldDB" id="A0AA35P0V8"/>
<proteinExistence type="predicted"/>
<keyword evidence="2" id="KW-1185">Reference proteome</keyword>
<evidence type="ECO:0000313" key="2">
    <source>
        <dbReference type="Proteomes" id="UP001178461"/>
    </source>
</evidence>
<protein>
    <submittedName>
        <fullName evidence="1">Uncharacterized protein</fullName>
    </submittedName>
</protein>
<dbReference type="EMBL" id="OX395127">
    <property type="protein sequence ID" value="CAI5768760.1"/>
    <property type="molecule type" value="Genomic_DNA"/>
</dbReference>
<dbReference type="Proteomes" id="UP001178461">
    <property type="component" value="Chromosome 2"/>
</dbReference>
<evidence type="ECO:0000313" key="1">
    <source>
        <dbReference type="EMBL" id="CAI5768760.1"/>
    </source>
</evidence>
<reference evidence="1" key="1">
    <citation type="submission" date="2022-12" db="EMBL/GenBank/DDBJ databases">
        <authorList>
            <person name="Alioto T."/>
            <person name="Alioto T."/>
            <person name="Gomez Garrido J."/>
        </authorList>
    </citation>
    <scope>NUCLEOTIDE SEQUENCE</scope>
</reference>